<evidence type="ECO:0000256" key="6">
    <source>
        <dbReference type="ARBA" id="ARBA00022729"/>
    </source>
</evidence>
<feature type="disulfide bond" evidence="16">
    <location>
        <begin position="223"/>
        <end position="237"/>
    </location>
</feature>
<dbReference type="FunFam" id="3.20.20.70:FF:000065">
    <property type="entry name" value="Hyaluronidase"/>
    <property type="match status" value="1"/>
</dbReference>
<evidence type="ECO:0000256" key="9">
    <source>
        <dbReference type="ARBA" id="ARBA00023157"/>
    </source>
</evidence>
<gene>
    <name evidence="18" type="ORF">mMyoMyo1_018191</name>
</gene>
<evidence type="ECO:0000256" key="2">
    <source>
        <dbReference type="ARBA" id="ARBA00004609"/>
    </source>
</evidence>
<dbReference type="GO" id="GO:0005886">
    <property type="term" value="C:plasma membrane"/>
    <property type="evidence" value="ECO:0007669"/>
    <property type="project" value="UniProtKB-SubCell"/>
</dbReference>
<comment type="caution">
    <text evidence="18">The sequence shown here is derived from an EMBL/GenBank/DDBJ whole genome shotgun (WGS) entry which is preliminary data.</text>
</comment>
<evidence type="ECO:0000256" key="1">
    <source>
        <dbReference type="ARBA" id="ARBA00000251"/>
    </source>
</evidence>
<dbReference type="PRINTS" id="PR00846">
    <property type="entry name" value="GLHYDRLASE56"/>
</dbReference>
<keyword evidence="4" id="KW-1003">Cell membrane</keyword>
<dbReference type="GO" id="GO:0004415">
    <property type="term" value="F:hyalurononglucosaminidase activity"/>
    <property type="evidence" value="ECO:0007669"/>
    <property type="project" value="UniProtKB-UniRule"/>
</dbReference>
<dbReference type="PRINTS" id="PR00848">
    <property type="entry name" value="SPERMPH20"/>
</dbReference>
<organism evidence="18 19">
    <name type="scientific">Myotis myotis</name>
    <name type="common">Greater mouse-eared bat</name>
    <name type="synonym">Vespertilio myotis</name>
    <dbReference type="NCBI Taxonomy" id="51298"/>
    <lineage>
        <taxon>Eukaryota</taxon>
        <taxon>Metazoa</taxon>
        <taxon>Chordata</taxon>
        <taxon>Craniata</taxon>
        <taxon>Vertebrata</taxon>
        <taxon>Euteleostomi</taxon>
        <taxon>Mammalia</taxon>
        <taxon>Eutheria</taxon>
        <taxon>Laurasiatheria</taxon>
        <taxon>Chiroptera</taxon>
        <taxon>Yangochiroptera</taxon>
        <taxon>Vespertilionidae</taxon>
        <taxon>Myotis</taxon>
    </lineage>
</organism>
<protein>
    <recommendedName>
        <fullName evidence="13 17">Hyaluronidase</fullName>
        <ecNumber evidence="13 17">3.2.1.35</ecNumber>
    </recommendedName>
</protein>
<dbReference type="GO" id="GO:0030214">
    <property type="term" value="P:hyaluronan catabolic process"/>
    <property type="evidence" value="ECO:0007669"/>
    <property type="project" value="TreeGrafter"/>
</dbReference>
<accession>A0A7J7V5A7</accession>
<evidence type="ECO:0000256" key="5">
    <source>
        <dbReference type="ARBA" id="ARBA00022622"/>
    </source>
</evidence>
<evidence type="ECO:0000313" key="19">
    <source>
        <dbReference type="Proteomes" id="UP000527355"/>
    </source>
</evidence>
<keyword evidence="10" id="KW-0325">Glycoprotein</keyword>
<evidence type="ECO:0000256" key="4">
    <source>
        <dbReference type="ARBA" id="ARBA00022475"/>
    </source>
</evidence>
<evidence type="ECO:0000256" key="3">
    <source>
        <dbReference type="ARBA" id="ARBA00008871"/>
    </source>
</evidence>
<dbReference type="EC" id="3.2.1.35" evidence="13 17"/>
<evidence type="ECO:0000256" key="17">
    <source>
        <dbReference type="RuleBase" id="RU610713"/>
    </source>
</evidence>
<evidence type="ECO:0000256" key="7">
    <source>
        <dbReference type="ARBA" id="ARBA00022801"/>
    </source>
</evidence>
<evidence type="ECO:0000256" key="11">
    <source>
        <dbReference type="ARBA" id="ARBA00023288"/>
    </source>
</evidence>
<dbReference type="GO" id="GO:0007342">
    <property type="term" value="P:fusion of sperm to egg plasma membrane involved in single fertilization"/>
    <property type="evidence" value="ECO:0007669"/>
    <property type="project" value="InterPro"/>
</dbReference>
<dbReference type="VEuPathDB" id="HostDB:GeneID_118665788"/>
<keyword evidence="7 13" id="KW-0378">Hydrolase</keyword>
<keyword evidence="12 13" id="KW-0326">Glycosidase</keyword>
<dbReference type="PANTHER" id="PTHR11769:SF20">
    <property type="entry name" value="HYALURONIDASE PH-20"/>
    <property type="match status" value="1"/>
</dbReference>
<dbReference type="AlphaFoldDB" id="A0A7J7V5A7"/>
<dbReference type="InterPro" id="IPR013785">
    <property type="entry name" value="Aldolase_TIM"/>
</dbReference>
<evidence type="ECO:0000313" key="18">
    <source>
        <dbReference type="EMBL" id="KAF6320156.1"/>
    </source>
</evidence>
<proteinExistence type="inferred from homology"/>
<feature type="disulfide bond" evidence="16">
    <location>
        <begin position="376"/>
        <end position="387"/>
    </location>
</feature>
<feature type="disulfide bond" evidence="16">
    <location>
        <begin position="60"/>
        <end position="351"/>
    </location>
</feature>
<keyword evidence="11" id="KW-0449">Lipoprotein</keyword>
<comment type="catalytic activity">
    <reaction evidence="1 13 17">
        <text>Random hydrolysis of (1-&gt;4)-linkages between N-acetyl-beta-D-glucosamine and D-glucuronate residues in hyaluronate.</text>
        <dbReference type="EC" id="3.2.1.35"/>
    </reaction>
</comment>
<dbReference type="Proteomes" id="UP000527355">
    <property type="component" value="Unassembled WGS sequence"/>
</dbReference>
<dbReference type="InterPro" id="IPR017853">
    <property type="entry name" value="GH"/>
</dbReference>
<evidence type="ECO:0000256" key="14">
    <source>
        <dbReference type="PIRSR" id="PIRSR038193-1"/>
    </source>
</evidence>
<reference evidence="18 19" key="1">
    <citation type="journal article" date="2020" name="Nature">
        <title>Six reference-quality genomes reveal evolution of bat adaptations.</title>
        <authorList>
            <person name="Jebb D."/>
            <person name="Huang Z."/>
            <person name="Pippel M."/>
            <person name="Hughes G.M."/>
            <person name="Lavrichenko K."/>
            <person name="Devanna P."/>
            <person name="Winkler S."/>
            <person name="Jermiin L.S."/>
            <person name="Skirmuntt E.C."/>
            <person name="Katzourakis A."/>
            <person name="Burkitt-Gray L."/>
            <person name="Ray D.A."/>
            <person name="Sullivan K.A.M."/>
            <person name="Roscito J.G."/>
            <person name="Kirilenko B.M."/>
            <person name="Davalos L.M."/>
            <person name="Corthals A.P."/>
            <person name="Power M.L."/>
            <person name="Jones G."/>
            <person name="Ransome R.D."/>
            <person name="Dechmann D.K.N."/>
            <person name="Locatelli A.G."/>
            <person name="Puechmaille S.J."/>
            <person name="Fedrigo O."/>
            <person name="Jarvis E.D."/>
            <person name="Hiller M."/>
            <person name="Vernes S.C."/>
            <person name="Myers E.W."/>
            <person name="Teeling E.C."/>
        </authorList>
    </citation>
    <scope>NUCLEOTIDE SEQUENCE [LARGE SCALE GENOMIC DNA]</scope>
    <source>
        <strain evidence="18">MMyoMyo1</strain>
        <tissue evidence="18">Flight muscle</tissue>
    </source>
</reference>
<dbReference type="Pfam" id="PF01630">
    <property type="entry name" value="Glyco_hydro_56"/>
    <property type="match status" value="1"/>
</dbReference>
<evidence type="ECO:0000256" key="10">
    <source>
        <dbReference type="ARBA" id="ARBA00023180"/>
    </source>
</evidence>
<keyword evidence="19" id="KW-1185">Reference proteome</keyword>
<dbReference type="PANTHER" id="PTHR11769">
    <property type="entry name" value="HYALURONIDASE"/>
    <property type="match status" value="1"/>
</dbReference>
<keyword evidence="8" id="KW-0472">Membrane</keyword>
<evidence type="ECO:0000256" key="16">
    <source>
        <dbReference type="PIRSR" id="PIRSR038193-3"/>
    </source>
</evidence>
<dbReference type="InterPro" id="IPR018155">
    <property type="entry name" value="Hyaluronidase"/>
</dbReference>
<dbReference type="InterPro" id="IPR001439">
    <property type="entry name" value="Hyaluronidase_PH20/Hyal5"/>
</dbReference>
<dbReference type="PIRSF" id="PIRSF038193">
    <property type="entry name" value="Hyaluronidase"/>
    <property type="match status" value="1"/>
</dbReference>
<comment type="subcellular location">
    <subcellularLocation>
        <location evidence="2">Cell membrane</location>
        <topology evidence="2">Lipid-anchor</topology>
        <topology evidence="2">GPI-anchor</topology>
    </subcellularLocation>
</comment>
<name>A0A7J7V5A7_MYOMY</name>
<evidence type="ECO:0000256" key="15">
    <source>
        <dbReference type="PIRSR" id="PIRSR038193-2"/>
    </source>
</evidence>
<feature type="disulfide bond" evidence="16">
    <location>
        <begin position="437"/>
        <end position="443"/>
    </location>
</feature>
<keyword evidence="5" id="KW-0336">GPI-anchor</keyword>
<dbReference type="GO" id="GO:0098552">
    <property type="term" value="C:side of membrane"/>
    <property type="evidence" value="ECO:0007669"/>
    <property type="project" value="UniProtKB-KW"/>
</dbReference>
<dbReference type="PIRSF" id="PIRSF500773">
    <property type="entry name" value="Hyaluronidase_PH20_Hyal5"/>
    <property type="match status" value="1"/>
</dbReference>
<feature type="active site" description="Proton donor" evidence="14">
    <location>
        <position position="147"/>
    </location>
</feature>
<dbReference type="SUPFAM" id="SSF51445">
    <property type="entry name" value="(Trans)glycosidases"/>
    <property type="match status" value="1"/>
</dbReference>
<dbReference type="GO" id="GO:0005975">
    <property type="term" value="P:carbohydrate metabolic process"/>
    <property type="evidence" value="ECO:0007669"/>
    <property type="project" value="UniProtKB-UniRule"/>
</dbReference>
<feature type="disulfide bond" evidence="16">
    <location>
        <begin position="381"/>
        <end position="435"/>
    </location>
</feature>
<dbReference type="EMBL" id="JABWUV010000011">
    <property type="protein sequence ID" value="KAF6320156.1"/>
    <property type="molecule type" value="Genomic_DNA"/>
</dbReference>
<sequence>MGVLRFKYIFFRSFVGSRGAFQVVFIFLLIPCCFTKDYRATPMLPNVSFLWAWNAPTEPCPKKFHVSIDLSLFSLIGNPQKDAVGQPVILFYVDRLGYYPHIDKNGKKEHGGIPQIGDTQSHLAKAKKDIEFYIPKDQPGLAIIDWEEWRPIWARNWKPKDIYKNESILLVQRQNPAFTLEEATDKAKEEFEKEGRKFMVQTLTLGKKLRPKYLWGFYLFPDCYNHQYTKPNYTGVCFDIEKKRNNELNWLWNESTALFPSIYLNTHLMNSPKAAPFVRNRVKEAIRVSVVPNEKSPLPIYIYTRPVFTDDSSKYLSQEDLIHTLGETISLGASGLIIWGSLNLSHSVDTCKKLHDYMITTMNPYIINITLAALMCSQVFCQEQGMCTRKDADSSEYLHLNSKNFIIGSFGNGTFRILGTPTMDDLKQFAEHFQCSCYSNTDCEKEVNFTQTITVDVCMIEDVCIKAIVKSKNEIFHSSASLVLFLLFLIARVQDPGLGRIGFF</sequence>
<evidence type="ECO:0000256" key="12">
    <source>
        <dbReference type="ARBA" id="ARBA00023295"/>
    </source>
</evidence>
<keyword evidence="6" id="KW-0732">Signal</keyword>
<feature type="glycosylation site" description="N-linked (GlcNAc...) asparagine" evidence="15">
    <location>
        <position position="368"/>
    </location>
</feature>
<dbReference type="GO" id="GO:0001669">
    <property type="term" value="C:acrosomal vesicle"/>
    <property type="evidence" value="ECO:0007669"/>
    <property type="project" value="TreeGrafter"/>
</dbReference>
<evidence type="ECO:0000256" key="8">
    <source>
        <dbReference type="ARBA" id="ARBA00023136"/>
    </source>
</evidence>
<keyword evidence="9 16" id="KW-1015">Disulfide bond</keyword>
<dbReference type="Gene3D" id="3.20.20.70">
    <property type="entry name" value="Aldolase class I"/>
    <property type="match status" value="1"/>
</dbReference>
<evidence type="ECO:0000256" key="13">
    <source>
        <dbReference type="PIRNR" id="PIRNR038193"/>
    </source>
</evidence>
<comment type="similarity">
    <text evidence="3 13 17">Belongs to the glycosyl hydrolase 56 family.</text>
</comment>